<dbReference type="EMBL" id="RHPJ01000002">
    <property type="protein sequence ID" value="TGO05261.1"/>
    <property type="molecule type" value="Genomic_DNA"/>
</dbReference>
<evidence type="ECO:0000313" key="2">
    <source>
        <dbReference type="Proteomes" id="UP000297318"/>
    </source>
</evidence>
<dbReference type="AlphaFoldDB" id="A0A4Z1E6P4"/>
<name>A0A4Z1E6P4_9MICO</name>
<dbReference type="RefSeq" id="WP_135849292.1">
    <property type="nucleotide sequence ID" value="NZ_RHPJ01000002.1"/>
</dbReference>
<keyword evidence="2" id="KW-1185">Reference proteome</keyword>
<evidence type="ECO:0008006" key="3">
    <source>
        <dbReference type="Google" id="ProtNLM"/>
    </source>
</evidence>
<organism evidence="1 2">
    <name type="scientific">Serinibacter arcticus</name>
    <dbReference type="NCBI Taxonomy" id="1655435"/>
    <lineage>
        <taxon>Bacteria</taxon>
        <taxon>Bacillati</taxon>
        <taxon>Actinomycetota</taxon>
        <taxon>Actinomycetes</taxon>
        <taxon>Micrococcales</taxon>
        <taxon>Beutenbergiaceae</taxon>
        <taxon>Serinibacter</taxon>
    </lineage>
</organism>
<gene>
    <name evidence="1" type="ORF">SERN_1265</name>
</gene>
<protein>
    <recommendedName>
        <fullName evidence="3">WXG100 family type VII secretion target</fullName>
    </recommendedName>
</protein>
<proteinExistence type="predicted"/>
<dbReference type="Proteomes" id="UP000297318">
    <property type="component" value="Unassembled WGS sequence"/>
</dbReference>
<comment type="caution">
    <text evidence="1">The sequence shown here is derived from an EMBL/GenBank/DDBJ whole genome shotgun (WGS) entry which is preliminary data.</text>
</comment>
<evidence type="ECO:0000313" key="1">
    <source>
        <dbReference type="EMBL" id="TGO05261.1"/>
    </source>
</evidence>
<dbReference type="OrthoDB" id="4821850at2"/>
<sequence>MSIDTDIPGDPDQIREAADWLDPTAKGAVDDATADVHMSFQGSYGHWFSLSGESYRSTLSLLVEAGDDVASLCGDVAEKLRSYAGQLERMAGHFADHRDRARTSGIPVSDKTINPPVSTVPYCPADEDDPRWEEWEAHLERVETFNDIADDVGTRWGELEKWIEENLTAFIIGVPTTPASDLIAALKEGNESLLTTYVDGTTRQWERNVLDLQNQSTDLAEAAKEFKRELRSGNPAVKAAAAAANPSGMKVDAEELADAARRLGRAGKVLPIVGPVLDVVLAGSDIAQGDSPSSVGIELVGGVAGGALAVGALALAGVTLPVWGTAAVVGGAALAVGWGAKWAYEEIVPQDVREAIDAGIRDTASGAWDATTDFAEDAWDATSGAVEGAWNWAFG</sequence>
<accession>A0A4Z1E6P4</accession>
<reference evidence="1 2" key="1">
    <citation type="submission" date="2018-11" db="EMBL/GenBank/DDBJ databases">
        <title>Complete genome sequencing of the Actinobacteria Serinibacter sp. K3-2.</title>
        <authorList>
            <person name="Rakitin A.L."/>
            <person name="Beletsky A.V."/>
            <person name="Mardanov A.V."/>
            <person name="Ravin N.V."/>
            <person name="Gromova A.S."/>
            <person name="Filippova S.N."/>
            <person name="Gal'Chenko V.F."/>
        </authorList>
    </citation>
    <scope>NUCLEOTIDE SEQUENCE [LARGE SCALE GENOMIC DNA]</scope>
    <source>
        <strain evidence="1 2">K3-2</strain>
    </source>
</reference>